<evidence type="ECO:0000313" key="2">
    <source>
        <dbReference type="EMBL" id="RIA96380.1"/>
    </source>
</evidence>
<feature type="compositionally biased region" description="Pro residues" evidence="1">
    <location>
        <begin position="488"/>
        <end position="503"/>
    </location>
</feature>
<feature type="compositionally biased region" description="Low complexity" evidence="1">
    <location>
        <begin position="139"/>
        <end position="149"/>
    </location>
</feature>
<organism evidence="2 3">
    <name type="scientific">Glomus cerebriforme</name>
    <dbReference type="NCBI Taxonomy" id="658196"/>
    <lineage>
        <taxon>Eukaryota</taxon>
        <taxon>Fungi</taxon>
        <taxon>Fungi incertae sedis</taxon>
        <taxon>Mucoromycota</taxon>
        <taxon>Glomeromycotina</taxon>
        <taxon>Glomeromycetes</taxon>
        <taxon>Glomerales</taxon>
        <taxon>Glomeraceae</taxon>
        <taxon>Glomus</taxon>
    </lineage>
</organism>
<feature type="region of interest" description="Disordered" evidence="1">
    <location>
        <begin position="440"/>
        <end position="509"/>
    </location>
</feature>
<feature type="compositionally biased region" description="Polar residues" evidence="1">
    <location>
        <begin position="220"/>
        <end position="242"/>
    </location>
</feature>
<evidence type="ECO:0000256" key="1">
    <source>
        <dbReference type="SAM" id="MobiDB-lite"/>
    </source>
</evidence>
<evidence type="ECO:0000313" key="3">
    <source>
        <dbReference type="Proteomes" id="UP000265703"/>
    </source>
</evidence>
<feature type="region of interest" description="Disordered" evidence="1">
    <location>
        <begin position="385"/>
        <end position="412"/>
    </location>
</feature>
<feature type="region of interest" description="Disordered" evidence="1">
    <location>
        <begin position="543"/>
        <end position="577"/>
    </location>
</feature>
<proteinExistence type="predicted"/>
<sequence length="593" mass="64431">MTDSSQKSSSSRRLSSSSASSTLSGQLTRHRSQHGNSSGNSAINNLPSVPDIPAWLTQPPVRNSTSSSSQQSQQVTSRIGSSPHKKSHSLTKTSRDGKTEITTMLDLLDPNMTSTSSVSSSQRKLSHKQLKEESKHESTNSSESLPSSKQSKKAKYKAATEEALKQFNDLQMVEHKLASQTNEIMARVQNLFQPNMNDEEAFGDDSLGKNGLGNDKQRRTPSASKRTISTPATPIKLSTTRRASQETERPTKTSSSASGIDRQRTRTIDSSTLSILKSHHSRYASENTISTSTEKKSLKPARSEEKIRSAAEKQKKIEKRKTIDSSIKTIAIEQLDKFNVQDFNSKRKNTIDNSSLSIDLDFGNDSHQYGQTPSPLWPGVSKSKTMPITPPPSTLTSKLPPPMPVRSSSYSSVGHASISKNIQGMEADNNISTNLIENTSSSGVSVKRRKSKVDSATSGSPNSSISSTKTTSSRTTTPTTIASHRLSHPPPLKDGQPPPPVPTMPSMLPQPKLTRVNEEIPPVPAIPSSINSEKKVSISASCIKNSGDVSPHGRKNNKSTDGHRPPSSSIKKKNRPRGTVREIILRFNSIVLV</sequence>
<dbReference type="OrthoDB" id="10509374at2759"/>
<feature type="compositionally biased region" description="Basic and acidic residues" evidence="1">
    <location>
        <begin position="129"/>
        <end position="138"/>
    </location>
</feature>
<feature type="compositionally biased region" description="Pro residues" evidence="1">
    <location>
        <begin position="388"/>
        <end position="404"/>
    </location>
</feature>
<name>A0A397TDQ1_9GLOM</name>
<feature type="compositionally biased region" description="Low complexity" evidence="1">
    <location>
        <begin position="454"/>
        <end position="483"/>
    </location>
</feature>
<dbReference type="Proteomes" id="UP000265703">
    <property type="component" value="Unassembled WGS sequence"/>
</dbReference>
<feature type="region of interest" description="Disordered" evidence="1">
    <location>
        <begin position="195"/>
        <end position="269"/>
    </location>
</feature>
<feature type="compositionally biased region" description="Polar residues" evidence="1">
    <location>
        <begin position="34"/>
        <end position="47"/>
    </location>
</feature>
<comment type="caution">
    <text evidence="2">The sequence shown here is derived from an EMBL/GenBank/DDBJ whole genome shotgun (WGS) entry which is preliminary data.</text>
</comment>
<reference evidence="2 3" key="1">
    <citation type="submission" date="2018-06" db="EMBL/GenBank/DDBJ databases">
        <title>Comparative genomics reveals the genomic features of Rhizophagus irregularis, R. cerebriforme, R. diaphanum and Gigaspora rosea, and their symbiotic lifestyle signature.</title>
        <authorList>
            <person name="Morin E."/>
            <person name="San Clemente H."/>
            <person name="Chen E.C.H."/>
            <person name="De La Providencia I."/>
            <person name="Hainaut M."/>
            <person name="Kuo A."/>
            <person name="Kohler A."/>
            <person name="Murat C."/>
            <person name="Tang N."/>
            <person name="Roy S."/>
            <person name="Loubradou J."/>
            <person name="Henrissat B."/>
            <person name="Grigoriev I.V."/>
            <person name="Corradi N."/>
            <person name="Roux C."/>
            <person name="Martin F.M."/>
        </authorList>
    </citation>
    <scope>NUCLEOTIDE SEQUENCE [LARGE SCALE GENOMIC DNA]</scope>
    <source>
        <strain evidence="2 3">DAOM 227022</strain>
    </source>
</reference>
<feature type="region of interest" description="Disordered" evidence="1">
    <location>
        <begin position="281"/>
        <end position="313"/>
    </location>
</feature>
<feature type="region of interest" description="Disordered" evidence="1">
    <location>
        <begin position="1"/>
        <end position="159"/>
    </location>
</feature>
<dbReference type="AlphaFoldDB" id="A0A397TDQ1"/>
<gene>
    <name evidence="2" type="ORF">C1645_389349</name>
</gene>
<accession>A0A397TDQ1</accession>
<keyword evidence="3" id="KW-1185">Reference proteome</keyword>
<protein>
    <submittedName>
        <fullName evidence="2">Uncharacterized protein</fullName>
    </submittedName>
</protein>
<feature type="compositionally biased region" description="Low complexity" evidence="1">
    <location>
        <begin position="64"/>
        <end position="77"/>
    </location>
</feature>
<feature type="compositionally biased region" description="Basic and acidic residues" evidence="1">
    <location>
        <begin position="293"/>
        <end position="313"/>
    </location>
</feature>
<feature type="compositionally biased region" description="Low complexity" evidence="1">
    <location>
        <begin position="1"/>
        <end position="24"/>
    </location>
</feature>
<dbReference type="EMBL" id="QKYT01000045">
    <property type="protein sequence ID" value="RIA96380.1"/>
    <property type="molecule type" value="Genomic_DNA"/>
</dbReference>